<feature type="transmembrane region" description="Helical" evidence="6">
    <location>
        <begin position="796"/>
        <end position="821"/>
    </location>
</feature>
<feature type="transmembrane region" description="Helical" evidence="6">
    <location>
        <begin position="991"/>
        <end position="1014"/>
    </location>
</feature>
<protein>
    <submittedName>
        <fullName evidence="10">Adhesion G-protein coupled receptor G7</fullName>
    </submittedName>
</protein>
<evidence type="ECO:0000256" key="1">
    <source>
        <dbReference type="ARBA" id="ARBA00004141"/>
    </source>
</evidence>
<dbReference type="AlphaFoldDB" id="A0A9Q1CDI3"/>
<feature type="domain" description="GAIN-B" evidence="8">
    <location>
        <begin position="628"/>
        <end position="781"/>
    </location>
</feature>
<dbReference type="InterPro" id="IPR000203">
    <property type="entry name" value="GPS"/>
</dbReference>
<feature type="signal peptide" evidence="7">
    <location>
        <begin position="1"/>
        <end position="21"/>
    </location>
</feature>
<evidence type="ECO:0000256" key="7">
    <source>
        <dbReference type="SAM" id="SignalP"/>
    </source>
</evidence>
<reference evidence="10" key="1">
    <citation type="submission" date="2021-10" db="EMBL/GenBank/DDBJ databases">
        <title>Tropical sea cucumber genome reveals ecological adaptation and Cuvierian tubules defense mechanism.</title>
        <authorList>
            <person name="Chen T."/>
        </authorList>
    </citation>
    <scope>NUCLEOTIDE SEQUENCE</scope>
    <source>
        <strain evidence="10">Nanhai2018</strain>
        <tissue evidence="10">Muscle</tissue>
    </source>
</reference>
<dbReference type="PROSITE" id="PS50261">
    <property type="entry name" value="G_PROTEIN_RECEP_F2_4"/>
    <property type="match status" value="1"/>
</dbReference>
<dbReference type="Pfam" id="PF01825">
    <property type="entry name" value="GPS"/>
    <property type="match status" value="1"/>
</dbReference>
<accession>A0A9Q1CDI3</accession>
<dbReference type="Proteomes" id="UP001152320">
    <property type="component" value="Chromosome 4"/>
</dbReference>
<dbReference type="SUPFAM" id="SSF81321">
    <property type="entry name" value="Family A G protein-coupled receptor-like"/>
    <property type="match status" value="1"/>
</dbReference>
<dbReference type="Pfam" id="PF00002">
    <property type="entry name" value="7tm_2"/>
    <property type="match status" value="1"/>
</dbReference>
<dbReference type="PROSITE" id="PS50221">
    <property type="entry name" value="GAIN_B"/>
    <property type="match status" value="1"/>
</dbReference>
<keyword evidence="11" id="KW-1185">Reference proteome</keyword>
<comment type="caution">
    <text evidence="10">The sequence shown here is derived from an EMBL/GenBank/DDBJ whole genome shotgun (WGS) entry which is preliminary data.</text>
</comment>
<keyword evidence="4 6" id="KW-0472">Membrane</keyword>
<dbReference type="OrthoDB" id="10037534at2759"/>
<keyword evidence="5" id="KW-1015">Disulfide bond</keyword>
<dbReference type="InterPro" id="IPR053066">
    <property type="entry name" value="ADGR_G7"/>
</dbReference>
<dbReference type="InterPro" id="IPR017981">
    <property type="entry name" value="GPCR_2-like_7TM"/>
</dbReference>
<evidence type="ECO:0000259" key="9">
    <source>
        <dbReference type="PROSITE" id="PS50261"/>
    </source>
</evidence>
<feature type="chain" id="PRO_5040433209" evidence="7">
    <location>
        <begin position="22"/>
        <end position="1098"/>
    </location>
</feature>
<dbReference type="CDD" id="cd15040">
    <property type="entry name" value="7tmB2_Adhesion"/>
    <property type="match status" value="1"/>
</dbReference>
<dbReference type="InterPro" id="IPR000832">
    <property type="entry name" value="GPCR_2_secretin-like"/>
</dbReference>
<evidence type="ECO:0000256" key="4">
    <source>
        <dbReference type="ARBA" id="ARBA00023136"/>
    </source>
</evidence>
<dbReference type="CDD" id="cd22823">
    <property type="entry name" value="Gal_Rha_Lectin"/>
    <property type="match status" value="1"/>
</dbReference>
<feature type="transmembrane region" description="Helical" evidence="6">
    <location>
        <begin position="943"/>
        <end position="970"/>
    </location>
</feature>
<comment type="subcellular location">
    <subcellularLocation>
        <location evidence="1">Membrane</location>
        <topology evidence="1">Multi-pass membrane protein</topology>
    </subcellularLocation>
</comment>
<dbReference type="Gene3D" id="1.20.1070.10">
    <property type="entry name" value="Rhodopsin 7-helix transmembrane proteins"/>
    <property type="match status" value="1"/>
</dbReference>
<feature type="transmembrane region" description="Helical" evidence="6">
    <location>
        <begin position="901"/>
        <end position="923"/>
    </location>
</feature>
<feature type="transmembrane region" description="Helical" evidence="6">
    <location>
        <begin position="1020"/>
        <end position="1042"/>
    </location>
</feature>
<sequence>MEVVIFLLLFISSIGIQGVQSYYGFQGCIHDTISLRCDDGLVISVQEGIKGTSQHPKVYCGKSLLPEGEKAIYSTSCILENLQSMCDNKSSCYLPEERNRSCSTSERRRMYITYGCISRCGLNFTCNETTEDCLDRENGAECICAENYQENENNVCTPDISIRCESGVINITKSWNETRSTFKAYHGQEIIPNYRAPCLSHNKEMKNTKATCNNRQFCKISKQHSDGPCLFYMGYDCVPKCGFNDSCDMTTQVCINTGNGIRCECAENYQENSEGFCTEMNTTHKEIYRCANTSINIHCEFGIISIEETQKRGKPNFTMFCGEGVITNYSVPCLSKYEFTRIRAECDNKPNCIISYERNEDSPCYSYLNYTCVSRCGITDNCNSTSEVCVDNKSGTKCLCREGYGRKNDDVCTEIVPECHYDVLNVKGIVLTFKETLSGEVAYSKELCPPESSFRNTSLANRKCTGTWGELETTECYTEDMLNDQLEAISQIDVTDDNVEEVADTLAIASGQPEHITKDGLESLITSLDSVVQVDNPSPQVTDSVVGVVSNVMAIDESTLSDTQNVNSIVSVLEKQVASVLKAGQNYSELTEYVEVNALRIERASLQNNYTFLSHLGRDISDNDDVEDECKTSSILLPLSLLHLINKGIETVPISLIAYQDDSLFQTNDSKSSEDSGNTMGIAEFIGSHVISATVEIKDVNVKDLPQDSNVLTRFSHPVTPPELNDTNSSFSYVCVYWNTENTTWSQDGCRKSSNESDYEIKCSCDHLTSFAVLVRVHQSTPETLFDRVETSFDRVLAIISKVGCIICIISLSSCILALLLVRPVRKKQQTHVHLNLCLALLGFYFSFLLGIDKKENPKLCKTMTSLIYFFCLSSMAWMSVEAFYIYTLIWKYKRSGIKHFIPVAAFFAWGLPALGSGLVYVLEEPHDYVNEPDYCFLHPGYVFKFGFVLEIGILFLYNIIVFSLVTYRVSCRRIYFSKKDEKRVEIMTRVKSTFLFWILLGISWIFGFIPIFQRSPSPFFEAMFCLCTSLQGFCMLYMLILQNPEMMKTLRGKRKPLFSSVTMASGMKNVYVVRKNSGKGSTLRMQSNPLSSTSEYF</sequence>
<organism evidence="10 11">
    <name type="scientific">Holothuria leucospilota</name>
    <name type="common">Black long sea cucumber</name>
    <name type="synonym">Mertensiothuria leucospilota</name>
    <dbReference type="NCBI Taxonomy" id="206669"/>
    <lineage>
        <taxon>Eukaryota</taxon>
        <taxon>Metazoa</taxon>
        <taxon>Echinodermata</taxon>
        <taxon>Eleutherozoa</taxon>
        <taxon>Echinozoa</taxon>
        <taxon>Holothuroidea</taxon>
        <taxon>Aspidochirotacea</taxon>
        <taxon>Aspidochirotida</taxon>
        <taxon>Holothuriidae</taxon>
        <taxon>Holothuria</taxon>
    </lineage>
</organism>
<dbReference type="InterPro" id="IPR057244">
    <property type="entry name" value="GAIN_B"/>
</dbReference>
<evidence type="ECO:0000313" key="10">
    <source>
        <dbReference type="EMBL" id="KAJ8043027.1"/>
    </source>
</evidence>
<name>A0A9Q1CDI3_HOLLE</name>
<feature type="transmembrane region" description="Helical" evidence="6">
    <location>
        <begin position="867"/>
        <end position="889"/>
    </location>
</feature>
<keyword evidence="7" id="KW-0732">Signal</keyword>
<dbReference type="Gene3D" id="2.60.220.50">
    <property type="match status" value="1"/>
</dbReference>
<feature type="transmembrane region" description="Helical" evidence="6">
    <location>
        <begin position="833"/>
        <end position="852"/>
    </location>
</feature>
<evidence type="ECO:0000256" key="6">
    <source>
        <dbReference type="SAM" id="Phobius"/>
    </source>
</evidence>
<dbReference type="GO" id="GO:0004930">
    <property type="term" value="F:G protein-coupled receptor activity"/>
    <property type="evidence" value="ECO:0007669"/>
    <property type="project" value="InterPro"/>
</dbReference>
<dbReference type="InterPro" id="IPR046338">
    <property type="entry name" value="GAIN_dom_sf"/>
</dbReference>
<keyword evidence="10" id="KW-0675">Receptor</keyword>
<dbReference type="PRINTS" id="PR00249">
    <property type="entry name" value="GPCRSECRETIN"/>
</dbReference>
<dbReference type="GO" id="GO:0016020">
    <property type="term" value="C:membrane"/>
    <property type="evidence" value="ECO:0007669"/>
    <property type="project" value="UniProtKB-SubCell"/>
</dbReference>
<dbReference type="PANTHER" id="PTHR47767:SF1">
    <property type="entry name" value="ADHESION G PROTEIN-COUPLED RECEPTOR G7"/>
    <property type="match status" value="1"/>
</dbReference>
<evidence type="ECO:0000256" key="2">
    <source>
        <dbReference type="ARBA" id="ARBA00022692"/>
    </source>
</evidence>
<keyword evidence="3 6" id="KW-1133">Transmembrane helix</keyword>
<dbReference type="EMBL" id="JAIZAY010000004">
    <property type="protein sequence ID" value="KAJ8043027.1"/>
    <property type="molecule type" value="Genomic_DNA"/>
</dbReference>
<evidence type="ECO:0000313" key="11">
    <source>
        <dbReference type="Proteomes" id="UP001152320"/>
    </source>
</evidence>
<dbReference type="GO" id="GO:0007166">
    <property type="term" value="P:cell surface receptor signaling pathway"/>
    <property type="evidence" value="ECO:0007669"/>
    <property type="project" value="InterPro"/>
</dbReference>
<keyword evidence="2 6" id="KW-0812">Transmembrane</keyword>
<evidence type="ECO:0000256" key="5">
    <source>
        <dbReference type="ARBA" id="ARBA00023157"/>
    </source>
</evidence>
<proteinExistence type="predicted"/>
<feature type="domain" description="G-protein coupled receptors family 2 profile 2" evidence="9">
    <location>
        <begin position="797"/>
        <end position="1044"/>
    </location>
</feature>
<evidence type="ECO:0000256" key="3">
    <source>
        <dbReference type="ARBA" id="ARBA00022989"/>
    </source>
</evidence>
<dbReference type="SMART" id="SM00303">
    <property type="entry name" value="GPS"/>
    <property type="match status" value="1"/>
</dbReference>
<evidence type="ECO:0000259" key="8">
    <source>
        <dbReference type="PROSITE" id="PS50221"/>
    </source>
</evidence>
<gene>
    <name evidence="10" type="ORF">HOLleu_09949</name>
</gene>
<dbReference type="PANTHER" id="PTHR47767">
    <property type="entry name" value="ADHESION G PROTEIN-COUPLED RECEPTOR G7"/>
    <property type="match status" value="1"/>
</dbReference>